<keyword evidence="1" id="KW-0812">Transmembrane</keyword>
<evidence type="ECO:0000256" key="1">
    <source>
        <dbReference type="SAM" id="Phobius"/>
    </source>
</evidence>
<dbReference type="InterPro" id="IPR027463">
    <property type="entry name" value="AcrB_DN_DC_subdom"/>
</dbReference>
<dbReference type="OrthoDB" id="9757876at2"/>
<dbReference type="PANTHER" id="PTHR32063">
    <property type="match status" value="1"/>
</dbReference>
<dbReference type="GO" id="GO:0005886">
    <property type="term" value="C:plasma membrane"/>
    <property type="evidence" value="ECO:0007669"/>
    <property type="project" value="TreeGrafter"/>
</dbReference>
<feature type="transmembrane region" description="Helical" evidence="1">
    <location>
        <begin position="524"/>
        <end position="546"/>
    </location>
</feature>
<dbReference type="Pfam" id="PF00873">
    <property type="entry name" value="ACR_tran"/>
    <property type="match status" value="1"/>
</dbReference>
<feature type="transmembrane region" description="Helical" evidence="1">
    <location>
        <begin position="427"/>
        <end position="447"/>
    </location>
</feature>
<feature type="transmembrane region" description="Helical" evidence="1">
    <location>
        <begin position="980"/>
        <end position="1009"/>
    </location>
</feature>
<gene>
    <name evidence="2" type="ORF">GJU40_03305</name>
</gene>
<proteinExistence type="predicted"/>
<feature type="transmembrane region" description="Helical" evidence="1">
    <location>
        <begin position="380"/>
        <end position="400"/>
    </location>
</feature>
<evidence type="ECO:0000313" key="3">
    <source>
        <dbReference type="Proteomes" id="UP000448867"/>
    </source>
</evidence>
<feature type="transmembrane region" description="Helical" evidence="1">
    <location>
        <begin position="333"/>
        <end position="360"/>
    </location>
</feature>
<dbReference type="Gene3D" id="3.30.2090.10">
    <property type="entry name" value="Multidrug efflux transporter AcrB TolC docking domain, DN and DC subdomains"/>
    <property type="match status" value="2"/>
</dbReference>
<reference evidence="2 3" key="1">
    <citation type="submission" date="2019-11" db="EMBL/GenBank/DDBJ databases">
        <title>Bacillus lacus genome.</title>
        <authorList>
            <person name="Allen C.J."/>
            <person name="Newman J.D."/>
        </authorList>
    </citation>
    <scope>NUCLEOTIDE SEQUENCE [LARGE SCALE GENOMIC DNA]</scope>
    <source>
        <strain evidence="2 3">KCTC 33946</strain>
    </source>
</reference>
<feature type="transmembrane region" description="Helical" evidence="1">
    <location>
        <begin position="879"/>
        <end position="901"/>
    </location>
</feature>
<accession>A0A7X2IX26</accession>
<dbReference type="PRINTS" id="PR00702">
    <property type="entry name" value="ACRIFLAVINRP"/>
</dbReference>
<keyword evidence="3" id="KW-1185">Reference proteome</keyword>
<name>A0A7X2IX26_9BACI</name>
<dbReference type="GO" id="GO:0042910">
    <property type="term" value="F:xenobiotic transmembrane transporter activity"/>
    <property type="evidence" value="ECO:0007669"/>
    <property type="project" value="TreeGrafter"/>
</dbReference>
<organism evidence="2 3">
    <name type="scientific">Metabacillus lacus</name>
    <dbReference type="NCBI Taxonomy" id="1983721"/>
    <lineage>
        <taxon>Bacteria</taxon>
        <taxon>Bacillati</taxon>
        <taxon>Bacillota</taxon>
        <taxon>Bacilli</taxon>
        <taxon>Bacillales</taxon>
        <taxon>Bacillaceae</taxon>
        <taxon>Metabacillus</taxon>
    </lineage>
</organism>
<feature type="transmembrane region" description="Helical" evidence="1">
    <location>
        <begin position="12"/>
        <end position="28"/>
    </location>
</feature>
<feature type="transmembrane region" description="Helical" evidence="1">
    <location>
        <begin position="954"/>
        <end position="974"/>
    </location>
</feature>
<feature type="transmembrane region" description="Helical" evidence="1">
    <location>
        <begin position="907"/>
        <end position="933"/>
    </location>
</feature>
<dbReference type="EMBL" id="WKKI01000003">
    <property type="protein sequence ID" value="MRX71199.1"/>
    <property type="molecule type" value="Genomic_DNA"/>
</dbReference>
<dbReference type="Gene3D" id="3.30.70.1440">
    <property type="entry name" value="Multidrug efflux transporter AcrB pore domain"/>
    <property type="match status" value="1"/>
</dbReference>
<feature type="transmembrane region" description="Helical" evidence="1">
    <location>
        <begin position="459"/>
        <end position="481"/>
    </location>
</feature>
<dbReference type="InterPro" id="IPR001036">
    <property type="entry name" value="Acrflvin-R"/>
</dbReference>
<dbReference type="SUPFAM" id="SSF82866">
    <property type="entry name" value="Multidrug efflux transporter AcrB transmembrane domain"/>
    <property type="match status" value="2"/>
</dbReference>
<dbReference type="SUPFAM" id="SSF82693">
    <property type="entry name" value="Multidrug efflux transporter AcrB pore domain, PN1, PN2, PC1 and PC2 subdomains"/>
    <property type="match status" value="3"/>
</dbReference>
<comment type="caution">
    <text evidence="2">The sequence shown here is derived from an EMBL/GenBank/DDBJ whole genome shotgun (WGS) entry which is preliminary data.</text>
</comment>
<sequence length="1018" mass="110943">MFEGFLKRGRLMVLLFFVIFLVGSYLFYQLPKREIPEFTANIVTVSTVYPGAEAAVVESDITDVLENALDQTKGIENINSVSTQEFSNIIIEINDGADFRRTADEVKQKISDAASSLPEEAFDPVVEDELGGAPVASYMFTADSFDTLLDYQENMEKLKQKIENLNGVSTVTIKGYSEKQAVLKLDSESLADNGLNAGAVIEAVNNEYKTTPLGETAQDGTNVRLSLNNFTDISEVTNLTLLSPVTNNTVEIGDLGEFAIEEKKQEDIVTYNGKPAYSFTVHIESGLDIPSIFEDVDSSLKENLSLPDGIELQDYYSQKADVDLIFDDLIREALIAVIAVIIITTLGLTLSGAFIVSLAIPFSITLGSIPLPWLGVDLNQISIIGLIIALGILVDDAIVVNDNILRQYKLQRNGNALQATRDGVKEVWGSIVTSTLAVVFAFSPLVLLSGANGSFIRSLPSVLILTIVASMIISLTLVPVYQYSVNRKKIRISDKEPGFLGKPLKKLGDYYADTLLAKIVKRPLLIGIGGIVLTTLIFFQAFFVPFEFFPAANKKEITVSVTLPTGYSLEETHAALEEIESDLLNFPETEETAVFTGTGVPRLFSETIDNPGENTGQIVARIDTGAVSSERFIENHTNDIREKHPDADIFLNTIIQGPPAGAPVTVKLSGNDFTKLNSLKNELTQQISSVDTGVITDDVGDPVSSIQYNLDRTQLTENNVTSKLVSDAIRLAANGVPLGTFKENGENIDFLIKQDEDIHENGIQLSSIEVPVQGEGPVPETISMNELVNEETVAQYQTIPRENGTRTITVRAYPGESDTFKDDVENIVNSMRDSVNEGYTLTLGGENEDQTQFFVEISLLFLVVMVLIYITIAFQFNSLLLPLLVLGTVYLAVAGAVAGLFVTQTPFSFMATMGIVSLAGIVVRNSVVLFEFIEQRMRAGLSRAEAVIEAGRARIRPILLTAFTAIAALLPVAASDDPLFKPLAICIVSGVLFSTILTLLIVPALYILVDKLRTRKEA</sequence>
<protein>
    <submittedName>
        <fullName evidence="2">MMPL family transporter</fullName>
    </submittedName>
</protein>
<dbReference type="Gene3D" id="3.30.70.1430">
    <property type="entry name" value="Multidrug efflux transporter AcrB pore domain"/>
    <property type="match status" value="2"/>
</dbReference>
<dbReference type="Gene3D" id="3.30.70.1320">
    <property type="entry name" value="Multidrug efflux transporter AcrB pore domain like"/>
    <property type="match status" value="1"/>
</dbReference>
<dbReference type="AlphaFoldDB" id="A0A7X2IX26"/>
<dbReference type="PANTHER" id="PTHR32063:SF18">
    <property type="entry name" value="CATION EFFLUX SYSTEM PROTEIN"/>
    <property type="match status" value="1"/>
</dbReference>
<dbReference type="Proteomes" id="UP000448867">
    <property type="component" value="Unassembled WGS sequence"/>
</dbReference>
<dbReference type="RefSeq" id="WP_154306331.1">
    <property type="nucleotide sequence ID" value="NZ_WKKI01000003.1"/>
</dbReference>
<keyword evidence="1" id="KW-1133">Transmembrane helix</keyword>
<feature type="transmembrane region" description="Helical" evidence="1">
    <location>
        <begin position="853"/>
        <end position="872"/>
    </location>
</feature>
<dbReference type="Gene3D" id="1.20.1640.10">
    <property type="entry name" value="Multidrug efflux transporter AcrB transmembrane domain"/>
    <property type="match status" value="2"/>
</dbReference>
<keyword evidence="1" id="KW-0472">Membrane</keyword>
<evidence type="ECO:0000313" key="2">
    <source>
        <dbReference type="EMBL" id="MRX71199.1"/>
    </source>
</evidence>